<dbReference type="InterPro" id="IPR008139">
    <property type="entry name" value="SaposinB_dom"/>
</dbReference>
<evidence type="ECO:0000256" key="1">
    <source>
        <dbReference type="ARBA" id="ARBA00023157"/>
    </source>
</evidence>
<feature type="chain" id="PRO_5047319008" evidence="3">
    <location>
        <begin position="22"/>
        <end position="187"/>
    </location>
</feature>
<protein>
    <submittedName>
        <fullName evidence="6">Uncharacterized protein LOC111086292</fullName>
    </submittedName>
</protein>
<name>A0ABM1SL17_LIMPO</name>
<keyword evidence="5" id="KW-1185">Reference proteome</keyword>
<dbReference type="GeneID" id="111086292"/>
<evidence type="ECO:0000256" key="3">
    <source>
        <dbReference type="SAM" id="SignalP"/>
    </source>
</evidence>
<sequence>MAWLHLPVLLLFLCCVNLTAGGETKSPPQKVGQPLLCEGCVAVLLELHKQLKDSSGHKKAVTSSVRNLCNVNNFLVYKFSPPKMVKACNYVTETFKTELEESLKKFYKKYKTKDNRKLLIEFCKEKTSSCEDIPNTKEQVTPEGLTMEEANEELHNRLSESKTKPNEVDVESMPSPDATKTESKDEL</sequence>
<organism evidence="5 6">
    <name type="scientific">Limulus polyphemus</name>
    <name type="common">Atlantic horseshoe crab</name>
    <dbReference type="NCBI Taxonomy" id="6850"/>
    <lineage>
        <taxon>Eukaryota</taxon>
        <taxon>Metazoa</taxon>
        <taxon>Ecdysozoa</taxon>
        <taxon>Arthropoda</taxon>
        <taxon>Chelicerata</taxon>
        <taxon>Merostomata</taxon>
        <taxon>Xiphosura</taxon>
        <taxon>Limulidae</taxon>
        <taxon>Limulus</taxon>
    </lineage>
</organism>
<feature type="compositionally biased region" description="Basic and acidic residues" evidence="2">
    <location>
        <begin position="152"/>
        <end position="167"/>
    </location>
</feature>
<feature type="signal peptide" evidence="3">
    <location>
        <begin position="1"/>
        <end position="21"/>
    </location>
</feature>
<gene>
    <name evidence="6" type="primary">LOC111086292</name>
</gene>
<feature type="region of interest" description="Disordered" evidence="2">
    <location>
        <begin position="152"/>
        <end position="187"/>
    </location>
</feature>
<proteinExistence type="predicted"/>
<dbReference type="PROSITE" id="PS50015">
    <property type="entry name" value="SAP_B"/>
    <property type="match status" value="1"/>
</dbReference>
<dbReference type="Proteomes" id="UP000694941">
    <property type="component" value="Unplaced"/>
</dbReference>
<accession>A0ABM1SL17</accession>
<evidence type="ECO:0000313" key="5">
    <source>
        <dbReference type="Proteomes" id="UP000694941"/>
    </source>
</evidence>
<evidence type="ECO:0000256" key="2">
    <source>
        <dbReference type="SAM" id="MobiDB-lite"/>
    </source>
</evidence>
<keyword evidence="3" id="KW-0732">Signal</keyword>
<feature type="domain" description="Saposin B-type" evidence="4">
    <location>
        <begin position="33"/>
        <end position="127"/>
    </location>
</feature>
<evidence type="ECO:0000259" key="4">
    <source>
        <dbReference type="PROSITE" id="PS50015"/>
    </source>
</evidence>
<keyword evidence="1" id="KW-1015">Disulfide bond</keyword>
<dbReference type="RefSeq" id="XP_022244323.1">
    <property type="nucleotide sequence ID" value="XM_022388615.1"/>
</dbReference>
<reference evidence="6" key="1">
    <citation type="submission" date="2025-08" db="UniProtKB">
        <authorList>
            <consortium name="RefSeq"/>
        </authorList>
    </citation>
    <scope>IDENTIFICATION</scope>
    <source>
        <tissue evidence="6">Muscle</tissue>
    </source>
</reference>
<evidence type="ECO:0000313" key="6">
    <source>
        <dbReference type="RefSeq" id="XP_022244323.1"/>
    </source>
</evidence>